<name>I3ZES9_TERRK</name>
<feature type="modified residue" description="4-aspartylphosphate" evidence="1">
    <location>
        <position position="56"/>
    </location>
</feature>
<dbReference type="HOGENOM" id="CLU_000445_69_8_0"/>
<feature type="domain" description="Response regulatory" evidence="2">
    <location>
        <begin position="7"/>
        <end position="121"/>
    </location>
</feature>
<dbReference type="InterPro" id="IPR011006">
    <property type="entry name" value="CheY-like_superfamily"/>
</dbReference>
<dbReference type="AlphaFoldDB" id="I3ZES9"/>
<proteinExistence type="predicted"/>
<evidence type="ECO:0000259" key="2">
    <source>
        <dbReference type="PROSITE" id="PS50110"/>
    </source>
</evidence>
<dbReference type="GO" id="GO:0000160">
    <property type="term" value="P:phosphorelay signal transduction system"/>
    <property type="evidence" value="ECO:0007669"/>
    <property type="project" value="InterPro"/>
</dbReference>
<sequence length="131" mass="14206">MTLAESTILVVDDEPILRLTFSLVLKQTGATVHVAEDGINALDVLERERVDVILSDKQMPQMDGIAMIRTLRERGNTAPVVLFVNGVASESPAEMDRLGVTETVTKPLHPAELVKILARVVEPIPASGKQP</sequence>
<dbReference type="PANTHER" id="PTHR43228:SF1">
    <property type="entry name" value="TWO-COMPONENT RESPONSE REGULATOR ARR22"/>
    <property type="match status" value="1"/>
</dbReference>
<dbReference type="eggNOG" id="COG0784">
    <property type="taxonomic scope" value="Bacteria"/>
</dbReference>
<keyword evidence="4" id="KW-1185">Reference proteome</keyword>
<keyword evidence="3" id="KW-0238">DNA-binding</keyword>
<organism evidence="3 4">
    <name type="scientific">Terriglobus roseus (strain DSM 18391 / NRRL B-41598 / KBS 63)</name>
    <dbReference type="NCBI Taxonomy" id="926566"/>
    <lineage>
        <taxon>Bacteria</taxon>
        <taxon>Pseudomonadati</taxon>
        <taxon>Acidobacteriota</taxon>
        <taxon>Terriglobia</taxon>
        <taxon>Terriglobales</taxon>
        <taxon>Acidobacteriaceae</taxon>
        <taxon>Terriglobus</taxon>
    </lineage>
</organism>
<gene>
    <name evidence="3" type="ordered locus">Terro_1439</name>
</gene>
<dbReference type="SUPFAM" id="SSF52172">
    <property type="entry name" value="CheY-like"/>
    <property type="match status" value="1"/>
</dbReference>
<dbReference type="PROSITE" id="PS50110">
    <property type="entry name" value="RESPONSE_REGULATORY"/>
    <property type="match status" value="1"/>
</dbReference>
<evidence type="ECO:0000313" key="3">
    <source>
        <dbReference type="EMBL" id="AFL87747.1"/>
    </source>
</evidence>
<dbReference type="SMART" id="SM00448">
    <property type="entry name" value="REC"/>
    <property type="match status" value="1"/>
</dbReference>
<reference evidence="3 4" key="1">
    <citation type="submission" date="2012-06" db="EMBL/GenBank/DDBJ databases">
        <title>Complete genome of Terriglobus roseus DSM 18391.</title>
        <authorList>
            <consortium name="US DOE Joint Genome Institute (JGI-PGF)"/>
            <person name="Lucas S."/>
            <person name="Copeland A."/>
            <person name="Lapidus A."/>
            <person name="Glavina del Rio T."/>
            <person name="Dalin E."/>
            <person name="Tice H."/>
            <person name="Bruce D."/>
            <person name="Goodwin L."/>
            <person name="Pitluck S."/>
            <person name="Peters L."/>
            <person name="Mikhailova N."/>
            <person name="Munk A.C.C."/>
            <person name="Kyrpides N."/>
            <person name="Mavromatis K."/>
            <person name="Ivanova N."/>
            <person name="Brettin T."/>
            <person name="Detter J.C."/>
            <person name="Han C."/>
            <person name="Larimer F."/>
            <person name="Land M."/>
            <person name="Hauser L."/>
            <person name="Markowitz V."/>
            <person name="Cheng J.-F."/>
            <person name="Hugenholtz P."/>
            <person name="Woyke T."/>
            <person name="Wu D."/>
            <person name="Brambilla E."/>
            <person name="Klenk H.-P."/>
            <person name="Eisen J.A."/>
        </authorList>
    </citation>
    <scope>NUCLEOTIDE SEQUENCE [LARGE SCALE GENOMIC DNA]</scope>
    <source>
        <strain evidence="4">DSM 18391 / NRRL B-41598 / KBS 63</strain>
    </source>
</reference>
<dbReference type="Gene3D" id="3.40.50.2300">
    <property type="match status" value="1"/>
</dbReference>
<dbReference type="PANTHER" id="PTHR43228">
    <property type="entry name" value="TWO-COMPONENT RESPONSE REGULATOR"/>
    <property type="match status" value="1"/>
</dbReference>
<dbReference type="EMBL" id="CP003379">
    <property type="protein sequence ID" value="AFL87747.1"/>
    <property type="molecule type" value="Genomic_DNA"/>
</dbReference>
<dbReference type="KEGG" id="trs:Terro_1439"/>
<dbReference type="GO" id="GO:0003677">
    <property type="term" value="F:DNA binding"/>
    <property type="evidence" value="ECO:0007669"/>
    <property type="project" value="UniProtKB-KW"/>
</dbReference>
<dbReference type="InterPro" id="IPR001789">
    <property type="entry name" value="Sig_transdc_resp-reg_receiver"/>
</dbReference>
<dbReference type="STRING" id="926566.Terro_1439"/>
<dbReference type="Proteomes" id="UP000006056">
    <property type="component" value="Chromosome"/>
</dbReference>
<evidence type="ECO:0000313" key="4">
    <source>
        <dbReference type="Proteomes" id="UP000006056"/>
    </source>
</evidence>
<dbReference type="InterPro" id="IPR052048">
    <property type="entry name" value="ST_Response_Regulator"/>
</dbReference>
<keyword evidence="1" id="KW-0597">Phosphoprotein</keyword>
<evidence type="ECO:0000256" key="1">
    <source>
        <dbReference type="PROSITE-ProRule" id="PRU00169"/>
    </source>
</evidence>
<protein>
    <submittedName>
        <fullName evidence="3">Response regulator with CheY-like receiver, AAA-type ATPase, and DNA-binding domains</fullName>
    </submittedName>
</protein>
<dbReference type="Pfam" id="PF00072">
    <property type="entry name" value="Response_reg"/>
    <property type="match status" value="1"/>
</dbReference>
<accession>I3ZES9</accession>